<proteinExistence type="inferred from homology"/>
<evidence type="ECO:0000256" key="5">
    <source>
        <dbReference type="ARBA" id="ARBA00022927"/>
    </source>
</evidence>
<dbReference type="EMBL" id="KN831775">
    <property type="protein sequence ID" value="KIM43766.1"/>
    <property type="molecule type" value="Genomic_DNA"/>
</dbReference>
<evidence type="ECO:0000256" key="6">
    <source>
        <dbReference type="ARBA" id="ARBA00023010"/>
    </source>
</evidence>
<accession>A0A0C3CJ68</accession>
<keyword evidence="13" id="KW-1185">Reference proteome</keyword>
<reference evidence="13" key="2">
    <citation type="submission" date="2015-01" db="EMBL/GenBank/DDBJ databases">
        <title>Evolutionary Origins and Diversification of the Mycorrhizal Mutualists.</title>
        <authorList>
            <consortium name="DOE Joint Genome Institute"/>
            <consortium name="Mycorrhizal Genomics Consortium"/>
            <person name="Kohler A."/>
            <person name="Kuo A."/>
            <person name="Nagy L.G."/>
            <person name="Floudas D."/>
            <person name="Copeland A."/>
            <person name="Barry K.W."/>
            <person name="Cichocki N."/>
            <person name="Veneault-Fourrey C."/>
            <person name="LaButti K."/>
            <person name="Lindquist E.A."/>
            <person name="Lipzen A."/>
            <person name="Lundell T."/>
            <person name="Morin E."/>
            <person name="Murat C."/>
            <person name="Riley R."/>
            <person name="Ohm R."/>
            <person name="Sun H."/>
            <person name="Tunlid A."/>
            <person name="Henrissat B."/>
            <person name="Grigoriev I.V."/>
            <person name="Hibbett D.S."/>
            <person name="Martin F."/>
        </authorList>
    </citation>
    <scope>NUCLEOTIDE SEQUENCE [LARGE SCALE GENOMIC DNA]</scope>
    <source>
        <strain evidence="13">h7</strain>
    </source>
</reference>
<evidence type="ECO:0000256" key="8">
    <source>
        <dbReference type="ARBA" id="ARBA00023242"/>
    </source>
</evidence>
<dbReference type="Pfam" id="PF07817">
    <property type="entry name" value="GLE1"/>
    <property type="match status" value="1"/>
</dbReference>
<keyword evidence="3" id="KW-0813">Transport</keyword>
<evidence type="ECO:0000256" key="3">
    <source>
        <dbReference type="ARBA" id="ARBA00022448"/>
    </source>
</evidence>
<evidence type="ECO:0000256" key="4">
    <source>
        <dbReference type="ARBA" id="ARBA00022816"/>
    </source>
</evidence>
<dbReference type="HOGENOM" id="CLU_020872_1_0_1"/>
<dbReference type="GO" id="GO:0015031">
    <property type="term" value="P:protein transport"/>
    <property type="evidence" value="ECO:0007669"/>
    <property type="project" value="UniProtKB-KW"/>
</dbReference>
<feature type="compositionally biased region" description="Low complexity" evidence="11">
    <location>
        <begin position="1"/>
        <end position="22"/>
    </location>
</feature>
<evidence type="ECO:0000313" key="13">
    <source>
        <dbReference type="Proteomes" id="UP000053424"/>
    </source>
</evidence>
<feature type="compositionally biased region" description="Low complexity" evidence="11">
    <location>
        <begin position="51"/>
        <end position="60"/>
    </location>
</feature>
<organism evidence="12 13">
    <name type="scientific">Hebeloma cylindrosporum</name>
    <dbReference type="NCBI Taxonomy" id="76867"/>
    <lineage>
        <taxon>Eukaryota</taxon>
        <taxon>Fungi</taxon>
        <taxon>Dikarya</taxon>
        <taxon>Basidiomycota</taxon>
        <taxon>Agaricomycotina</taxon>
        <taxon>Agaricomycetes</taxon>
        <taxon>Agaricomycetidae</taxon>
        <taxon>Agaricales</taxon>
        <taxon>Agaricineae</taxon>
        <taxon>Hymenogastraceae</taxon>
        <taxon>Hebeloma</taxon>
    </lineage>
</organism>
<dbReference type="GO" id="GO:0044614">
    <property type="term" value="C:nuclear pore cytoplasmic filaments"/>
    <property type="evidence" value="ECO:0007669"/>
    <property type="project" value="TreeGrafter"/>
</dbReference>
<protein>
    <recommendedName>
        <fullName evidence="9">mRNA export factor GLE1</fullName>
    </recommendedName>
    <alternativeName>
        <fullName evidence="10">Nucleoporin GLE1</fullName>
    </alternativeName>
</protein>
<dbReference type="PANTHER" id="PTHR12960">
    <property type="entry name" value="GLE-1-RELATED"/>
    <property type="match status" value="1"/>
</dbReference>
<sequence>MRFSAPRSVSPSPVRGRPRNSSTFGLQSDSDSEEYESELESSFDDSDDDAVSIASSTSSNSSSFLLVSDINKLSLRPRHITRTSLEERQIEDTIAAIRLRTRHYDPYEEWEKETRKDSFKTARKDFSTAQSQLHDAHERLRRADEEKRAAAHTAELAEVKTVLDRMRQHQQEVEKKLMDALKHREKQLWNWIEAAIKLEEDKATKRLEEERKVREEEERKRKEAELKRRLAEEKRIQEEAAKKKAEEEKKRQEEEAERQEKEAEERRQKLEKERREQEKELGELRELLNFAPPDEDWRVARTDLLNVKSNPLKFVKSNKQLKATWGTIRRQIVPKIGQLTNDPAAISRISRQLIEIIRPAQGPQHEPAIYFAACSSLAKAILLQAETEVTAEKRSAAPLAQVAFTLLDTLEHFPSIFCAKLLQRCGGWLIPIVVPGKDVDGRPWTDKDERIKVSGIRKSTSGEGLETTEEYSNRVSAIMRVYFHILKIRPTEKPLHPMFQLPRFWTWFARMTSDTRLLQDPVAPQLIYTGLDVLGLEAMDIWGQQWIKMLALIHEGVTTGYDNGNVIGGLTTEGAAARTRVLVALENIMNGVQSS</sequence>
<evidence type="ECO:0000256" key="9">
    <source>
        <dbReference type="ARBA" id="ARBA00026227"/>
    </source>
</evidence>
<comment type="similarity">
    <text evidence="2">Belongs to the GLE1 family.</text>
</comment>
<dbReference type="Proteomes" id="UP000053424">
    <property type="component" value="Unassembled WGS sequence"/>
</dbReference>
<keyword evidence="7" id="KW-0906">Nuclear pore complex</keyword>
<dbReference type="InterPro" id="IPR012476">
    <property type="entry name" value="GLE1"/>
</dbReference>
<keyword evidence="8" id="KW-0539">Nucleus</keyword>
<keyword evidence="6" id="KW-0811">Translocation</keyword>
<dbReference type="PANTHER" id="PTHR12960:SF0">
    <property type="entry name" value="MRNA EXPORT FACTOR GLE1"/>
    <property type="match status" value="1"/>
</dbReference>
<dbReference type="Gene3D" id="1.25.40.510">
    <property type="entry name" value="GLE1-like"/>
    <property type="match status" value="1"/>
</dbReference>
<evidence type="ECO:0000313" key="12">
    <source>
        <dbReference type="EMBL" id="KIM43766.1"/>
    </source>
</evidence>
<feature type="compositionally biased region" description="Acidic residues" evidence="11">
    <location>
        <begin position="30"/>
        <end position="50"/>
    </location>
</feature>
<dbReference type="GO" id="GO:0016973">
    <property type="term" value="P:poly(A)+ mRNA export from nucleus"/>
    <property type="evidence" value="ECO:0007669"/>
    <property type="project" value="InterPro"/>
</dbReference>
<evidence type="ECO:0000256" key="1">
    <source>
        <dbReference type="ARBA" id="ARBA00004567"/>
    </source>
</evidence>
<dbReference type="STRING" id="686832.A0A0C3CJ68"/>
<dbReference type="InterPro" id="IPR038506">
    <property type="entry name" value="GLE1-like_sf"/>
</dbReference>
<evidence type="ECO:0000256" key="7">
    <source>
        <dbReference type="ARBA" id="ARBA00023132"/>
    </source>
</evidence>
<feature type="region of interest" description="Disordered" evidence="11">
    <location>
        <begin position="1"/>
        <end position="60"/>
    </location>
</feature>
<keyword evidence="5" id="KW-0653">Protein transport</keyword>
<dbReference type="GO" id="GO:0000822">
    <property type="term" value="F:inositol hexakisphosphate binding"/>
    <property type="evidence" value="ECO:0007669"/>
    <property type="project" value="TreeGrafter"/>
</dbReference>
<dbReference type="GO" id="GO:0005543">
    <property type="term" value="F:phospholipid binding"/>
    <property type="evidence" value="ECO:0007669"/>
    <property type="project" value="TreeGrafter"/>
</dbReference>
<dbReference type="OrthoDB" id="420884at2759"/>
<name>A0A0C3CJ68_HEBCY</name>
<comment type="subcellular location">
    <subcellularLocation>
        <location evidence="1">Nucleus</location>
        <location evidence="1">Nuclear pore complex</location>
    </subcellularLocation>
</comment>
<evidence type="ECO:0000256" key="2">
    <source>
        <dbReference type="ARBA" id="ARBA00011056"/>
    </source>
</evidence>
<gene>
    <name evidence="12" type="ORF">M413DRAFT_443667</name>
</gene>
<evidence type="ECO:0000256" key="11">
    <source>
        <dbReference type="SAM" id="MobiDB-lite"/>
    </source>
</evidence>
<keyword evidence="4" id="KW-0509">mRNA transport</keyword>
<evidence type="ECO:0000256" key="10">
    <source>
        <dbReference type="ARBA" id="ARBA00029983"/>
    </source>
</evidence>
<dbReference type="GO" id="GO:0005737">
    <property type="term" value="C:cytoplasm"/>
    <property type="evidence" value="ECO:0007669"/>
    <property type="project" value="TreeGrafter"/>
</dbReference>
<feature type="region of interest" description="Disordered" evidence="11">
    <location>
        <begin position="240"/>
        <end position="274"/>
    </location>
</feature>
<dbReference type="AlphaFoldDB" id="A0A0C3CJ68"/>
<dbReference type="GO" id="GO:0031369">
    <property type="term" value="F:translation initiation factor binding"/>
    <property type="evidence" value="ECO:0007669"/>
    <property type="project" value="TreeGrafter"/>
</dbReference>
<reference evidence="12 13" key="1">
    <citation type="submission" date="2014-04" db="EMBL/GenBank/DDBJ databases">
        <authorList>
            <consortium name="DOE Joint Genome Institute"/>
            <person name="Kuo A."/>
            <person name="Gay G."/>
            <person name="Dore J."/>
            <person name="Kohler A."/>
            <person name="Nagy L.G."/>
            <person name="Floudas D."/>
            <person name="Copeland A."/>
            <person name="Barry K.W."/>
            <person name="Cichocki N."/>
            <person name="Veneault-Fourrey C."/>
            <person name="LaButti K."/>
            <person name="Lindquist E.A."/>
            <person name="Lipzen A."/>
            <person name="Lundell T."/>
            <person name="Morin E."/>
            <person name="Murat C."/>
            <person name="Sun H."/>
            <person name="Tunlid A."/>
            <person name="Henrissat B."/>
            <person name="Grigoriev I.V."/>
            <person name="Hibbett D.S."/>
            <person name="Martin F."/>
            <person name="Nordberg H.P."/>
            <person name="Cantor M.N."/>
            <person name="Hua S.X."/>
        </authorList>
    </citation>
    <scope>NUCLEOTIDE SEQUENCE [LARGE SCALE GENOMIC DNA]</scope>
    <source>
        <strain evidence="13">h7</strain>
    </source>
</reference>